<gene>
    <name evidence="1" type="ORF">G3M48_006238</name>
</gene>
<organism evidence="1 2">
    <name type="scientific">Beauveria asiatica</name>
    <dbReference type="NCBI Taxonomy" id="1069075"/>
    <lineage>
        <taxon>Eukaryota</taxon>
        <taxon>Fungi</taxon>
        <taxon>Dikarya</taxon>
        <taxon>Ascomycota</taxon>
        <taxon>Pezizomycotina</taxon>
        <taxon>Sordariomycetes</taxon>
        <taxon>Hypocreomycetidae</taxon>
        <taxon>Hypocreales</taxon>
        <taxon>Cordycipitaceae</taxon>
        <taxon>Beauveria</taxon>
    </lineage>
</organism>
<name>A0AAW0RPJ9_9HYPO</name>
<reference evidence="1 2" key="1">
    <citation type="submission" date="2020-02" db="EMBL/GenBank/DDBJ databases">
        <title>Comparative genomics of the hypocrealean fungal genus Beauvera.</title>
        <authorList>
            <person name="Showalter D.N."/>
            <person name="Bushley K.E."/>
            <person name="Rehner S.A."/>
        </authorList>
    </citation>
    <scope>NUCLEOTIDE SEQUENCE [LARGE SCALE GENOMIC DNA]</scope>
    <source>
        <strain evidence="1 2">ARSEF4384</strain>
    </source>
</reference>
<evidence type="ECO:0000313" key="2">
    <source>
        <dbReference type="Proteomes" id="UP001397290"/>
    </source>
</evidence>
<dbReference type="AlphaFoldDB" id="A0AAW0RPJ9"/>
<dbReference type="EMBL" id="JAAHCF010000421">
    <property type="protein sequence ID" value="KAK8144152.1"/>
    <property type="molecule type" value="Genomic_DNA"/>
</dbReference>
<protein>
    <submittedName>
        <fullName evidence="1">Uncharacterized protein</fullName>
    </submittedName>
</protein>
<accession>A0AAW0RPJ9</accession>
<sequence>MAPDSVDRIGYVADEVPGFEDLGPMLDVSQTPQDGTVQAMGAMHNMNEWPTPESGGSLICWHGNGFNIGLSGDCTLAEAR</sequence>
<comment type="caution">
    <text evidence="1">The sequence shown here is derived from an EMBL/GenBank/DDBJ whole genome shotgun (WGS) entry which is preliminary data.</text>
</comment>
<dbReference type="Proteomes" id="UP001397290">
    <property type="component" value="Unassembled WGS sequence"/>
</dbReference>
<keyword evidence="2" id="KW-1185">Reference proteome</keyword>
<proteinExistence type="predicted"/>
<evidence type="ECO:0000313" key="1">
    <source>
        <dbReference type="EMBL" id="KAK8144152.1"/>
    </source>
</evidence>